<organism evidence="1 2">
    <name type="scientific">Racocetra persica</name>
    <dbReference type="NCBI Taxonomy" id="160502"/>
    <lineage>
        <taxon>Eukaryota</taxon>
        <taxon>Fungi</taxon>
        <taxon>Fungi incertae sedis</taxon>
        <taxon>Mucoromycota</taxon>
        <taxon>Glomeromycotina</taxon>
        <taxon>Glomeromycetes</taxon>
        <taxon>Diversisporales</taxon>
        <taxon>Gigasporaceae</taxon>
        <taxon>Racocetra</taxon>
    </lineage>
</organism>
<comment type="caution">
    <text evidence="1">The sequence shown here is derived from an EMBL/GenBank/DDBJ whole genome shotgun (WGS) entry which is preliminary data.</text>
</comment>
<evidence type="ECO:0000313" key="2">
    <source>
        <dbReference type="Proteomes" id="UP000789920"/>
    </source>
</evidence>
<keyword evidence="2" id="KW-1185">Reference proteome</keyword>
<sequence>ATHKFQIFEILIFESFKLNQLESSKDYYSIVLQKCCGEDLRVYLTNNSSKINWTSKIRIATDIANGLKYIHRANIVHHALNPKHILEHDGKFVIIGFSLSVSLNEDSTPDPAEKISDSENIYVDPVRSNINYNNDKSSDIYSLGLVLWEMSSGKIPNMRNKEAPVSSTPIDYKELYE</sequence>
<gene>
    <name evidence="1" type="ORF">RPERSI_LOCUS24795</name>
</gene>
<dbReference type="EMBL" id="CAJVQC010080297">
    <property type="protein sequence ID" value="CAG8817890.1"/>
    <property type="molecule type" value="Genomic_DNA"/>
</dbReference>
<accession>A0ACA9S1C1</accession>
<feature type="non-terminal residue" evidence="1">
    <location>
        <position position="177"/>
    </location>
</feature>
<reference evidence="1" key="1">
    <citation type="submission" date="2021-06" db="EMBL/GenBank/DDBJ databases">
        <authorList>
            <person name="Kallberg Y."/>
            <person name="Tangrot J."/>
            <person name="Rosling A."/>
        </authorList>
    </citation>
    <scope>NUCLEOTIDE SEQUENCE</scope>
    <source>
        <strain evidence="1">MA461A</strain>
    </source>
</reference>
<protein>
    <submittedName>
        <fullName evidence="1">19058_t:CDS:1</fullName>
    </submittedName>
</protein>
<proteinExistence type="predicted"/>
<evidence type="ECO:0000313" key="1">
    <source>
        <dbReference type="EMBL" id="CAG8817890.1"/>
    </source>
</evidence>
<feature type="non-terminal residue" evidence="1">
    <location>
        <position position="1"/>
    </location>
</feature>
<name>A0ACA9S1C1_9GLOM</name>
<dbReference type="Proteomes" id="UP000789920">
    <property type="component" value="Unassembled WGS sequence"/>
</dbReference>